<accession>A0AAE0J0C8</accession>
<dbReference type="Proteomes" id="UP001278500">
    <property type="component" value="Unassembled WGS sequence"/>
</dbReference>
<name>A0AAE0J0C8_9PEZI</name>
<protein>
    <submittedName>
        <fullName evidence="1">Uncharacterized protein</fullName>
    </submittedName>
</protein>
<sequence>MSSDNPPAAGLFADYKISWKQLFNKLIHFFLSELVSVVGLSDDKEIAVIEGKGCILGEVSSVKRNATWEDRQDVAITWRNAPSYICVKEAWGFLLDPPDHGKIRPKRRCRLPSSRSVETYDPQAIQRSLGSYNDCSFPSGRFTSYDRRYQVVRTFTVDNSLFTQFSTYLGLGYRSRQAAR</sequence>
<evidence type="ECO:0000313" key="2">
    <source>
        <dbReference type="Proteomes" id="UP001278500"/>
    </source>
</evidence>
<proteinExistence type="predicted"/>
<dbReference type="AlphaFoldDB" id="A0AAE0J0C8"/>
<dbReference type="RefSeq" id="XP_062676809.1">
    <property type="nucleotide sequence ID" value="XM_062829221.1"/>
</dbReference>
<evidence type="ECO:0000313" key="1">
    <source>
        <dbReference type="EMBL" id="KAK3334643.1"/>
    </source>
</evidence>
<dbReference type="EMBL" id="JAUEPP010000010">
    <property type="protein sequence ID" value="KAK3334643.1"/>
    <property type="molecule type" value="Genomic_DNA"/>
</dbReference>
<gene>
    <name evidence="1" type="ORF">B0H65DRAFT_543257</name>
</gene>
<reference evidence="1" key="2">
    <citation type="submission" date="2023-06" db="EMBL/GenBank/DDBJ databases">
        <authorList>
            <consortium name="Lawrence Berkeley National Laboratory"/>
            <person name="Haridas S."/>
            <person name="Hensen N."/>
            <person name="Bonometti L."/>
            <person name="Westerberg I."/>
            <person name="Brannstrom I.O."/>
            <person name="Guillou S."/>
            <person name="Cros-Aarteil S."/>
            <person name="Calhoun S."/>
            <person name="Kuo A."/>
            <person name="Mondo S."/>
            <person name="Pangilinan J."/>
            <person name="Riley R."/>
            <person name="Labutti K."/>
            <person name="Andreopoulos B."/>
            <person name="Lipzen A."/>
            <person name="Chen C."/>
            <person name="Yanf M."/>
            <person name="Daum C."/>
            <person name="Ng V."/>
            <person name="Clum A."/>
            <person name="Steindorff A."/>
            <person name="Ohm R."/>
            <person name="Martin F."/>
            <person name="Silar P."/>
            <person name="Natvig D."/>
            <person name="Lalanne C."/>
            <person name="Gautier V."/>
            <person name="Ament-Velasquez S.L."/>
            <person name="Kruys A."/>
            <person name="Hutchinson M.I."/>
            <person name="Powell A.J."/>
            <person name="Barry K."/>
            <person name="Miller A.N."/>
            <person name="Grigoriev I.V."/>
            <person name="Debuchy R."/>
            <person name="Gladieux P."/>
            <person name="Thoren M.H."/>
            <person name="Johannesson H."/>
        </authorList>
    </citation>
    <scope>NUCLEOTIDE SEQUENCE</scope>
    <source>
        <strain evidence="1">CBS 560.94</strain>
    </source>
</reference>
<dbReference type="GeneID" id="87866375"/>
<comment type="caution">
    <text evidence="1">The sequence shown here is derived from an EMBL/GenBank/DDBJ whole genome shotgun (WGS) entry which is preliminary data.</text>
</comment>
<keyword evidence="2" id="KW-1185">Reference proteome</keyword>
<organism evidence="1 2">
    <name type="scientific">Neurospora tetraspora</name>
    <dbReference type="NCBI Taxonomy" id="94610"/>
    <lineage>
        <taxon>Eukaryota</taxon>
        <taxon>Fungi</taxon>
        <taxon>Dikarya</taxon>
        <taxon>Ascomycota</taxon>
        <taxon>Pezizomycotina</taxon>
        <taxon>Sordariomycetes</taxon>
        <taxon>Sordariomycetidae</taxon>
        <taxon>Sordariales</taxon>
        <taxon>Sordariaceae</taxon>
        <taxon>Neurospora</taxon>
    </lineage>
</organism>
<reference evidence="1" key="1">
    <citation type="journal article" date="2023" name="Mol. Phylogenet. Evol.">
        <title>Genome-scale phylogeny and comparative genomics of the fungal order Sordariales.</title>
        <authorList>
            <person name="Hensen N."/>
            <person name="Bonometti L."/>
            <person name="Westerberg I."/>
            <person name="Brannstrom I.O."/>
            <person name="Guillou S."/>
            <person name="Cros-Aarteil S."/>
            <person name="Calhoun S."/>
            <person name="Haridas S."/>
            <person name="Kuo A."/>
            <person name="Mondo S."/>
            <person name="Pangilinan J."/>
            <person name="Riley R."/>
            <person name="LaButti K."/>
            <person name="Andreopoulos B."/>
            <person name="Lipzen A."/>
            <person name="Chen C."/>
            <person name="Yan M."/>
            <person name="Daum C."/>
            <person name="Ng V."/>
            <person name="Clum A."/>
            <person name="Steindorff A."/>
            <person name="Ohm R.A."/>
            <person name="Martin F."/>
            <person name="Silar P."/>
            <person name="Natvig D.O."/>
            <person name="Lalanne C."/>
            <person name="Gautier V."/>
            <person name="Ament-Velasquez S.L."/>
            <person name="Kruys A."/>
            <person name="Hutchinson M.I."/>
            <person name="Powell A.J."/>
            <person name="Barry K."/>
            <person name="Miller A.N."/>
            <person name="Grigoriev I.V."/>
            <person name="Debuchy R."/>
            <person name="Gladieux P."/>
            <person name="Hiltunen Thoren M."/>
            <person name="Johannesson H."/>
        </authorList>
    </citation>
    <scope>NUCLEOTIDE SEQUENCE</scope>
    <source>
        <strain evidence="1">CBS 560.94</strain>
    </source>
</reference>